<dbReference type="Proteomes" id="UP000480350">
    <property type="component" value="Unassembled WGS sequence"/>
</dbReference>
<name>A0A7C9ISF0_9RHOB</name>
<comment type="caution">
    <text evidence="1">The sequence shown here is derived from an EMBL/GenBank/DDBJ whole genome shotgun (WGS) entry which is preliminary data.</text>
</comment>
<evidence type="ECO:0000313" key="1">
    <source>
        <dbReference type="EMBL" id="MXQ07905.1"/>
    </source>
</evidence>
<proteinExistence type="predicted"/>
<evidence type="ECO:0000313" key="2">
    <source>
        <dbReference type="Proteomes" id="UP000480350"/>
    </source>
</evidence>
<reference evidence="1 2" key="2">
    <citation type="submission" date="2020-03" db="EMBL/GenBank/DDBJ databases">
        <title>Kangsaoukella pontilimi gen. nov., sp. nov., a new member of the family Rhodobacteraceae isolated from a tidal mudflat.</title>
        <authorList>
            <person name="Kim I.S."/>
        </authorList>
    </citation>
    <scope>NUCLEOTIDE SEQUENCE [LARGE SCALE GENOMIC DNA]</scope>
    <source>
        <strain evidence="1 2">GH1-50</strain>
    </source>
</reference>
<dbReference type="AlphaFoldDB" id="A0A7C9ISF0"/>
<keyword evidence="2" id="KW-1185">Reference proteome</keyword>
<reference evidence="1 2" key="1">
    <citation type="submission" date="2019-12" db="EMBL/GenBank/DDBJ databases">
        <authorList>
            <person name="Lee S.D."/>
        </authorList>
    </citation>
    <scope>NUCLEOTIDE SEQUENCE [LARGE SCALE GENOMIC DNA]</scope>
    <source>
        <strain evidence="1 2">GH1-50</strain>
    </source>
</reference>
<gene>
    <name evidence="1" type="ORF">GQ651_08605</name>
</gene>
<accession>A0A7C9ISF0</accession>
<sequence length="88" mass="9374">MLTFGVAGPTAAATVDGRNAAYLRSELVTDFLATGEADEPAQMPFDLGVFYQIVRAVFPQGADMLWTEVSGELPEPSAPAFRFFDVGG</sequence>
<dbReference type="RefSeq" id="WP_160763754.1">
    <property type="nucleotide sequence ID" value="NZ_WUPT01000001.1"/>
</dbReference>
<organism evidence="1 2">
    <name type="scientific">Kangsaoukella pontilimi</name>
    <dbReference type="NCBI Taxonomy" id="2691042"/>
    <lineage>
        <taxon>Bacteria</taxon>
        <taxon>Pseudomonadati</taxon>
        <taxon>Pseudomonadota</taxon>
        <taxon>Alphaproteobacteria</taxon>
        <taxon>Rhodobacterales</taxon>
        <taxon>Paracoccaceae</taxon>
        <taxon>Kangsaoukella</taxon>
    </lineage>
</organism>
<dbReference type="EMBL" id="WUPT01000001">
    <property type="protein sequence ID" value="MXQ07905.1"/>
    <property type="molecule type" value="Genomic_DNA"/>
</dbReference>
<protein>
    <submittedName>
        <fullName evidence="1">Uncharacterized protein</fullName>
    </submittedName>
</protein>